<evidence type="ECO:0000313" key="3">
    <source>
        <dbReference type="Proteomes" id="UP000085678"/>
    </source>
</evidence>
<dbReference type="RefSeq" id="XP_013396340.1">
    <property type="nucleotide sequence ID" value="XM_013540886.1"/>
</dbReference>
<feature type="compositionally biased region" description="Polar residues" evidence="2">
    <location>
        <begin position="117"/>
        <end position="129"/>
    </location>
</feature>
<dbReference type="GeneID" id="106163327"/>
<dbReference type="InterPro" id="IPR051301">
    <property type="entry name" value="Optineurin/NFkB_EssMod"/>
</dbReference>
<dbReference type="PANTHER" id="PTHR31553:SF1">
    <property type="entry name" value="NF-KAPPA-B ESSENTIAL MODULATOR"/>
    <property type="match status" value="1"/>
</dbReference>
<dbReference type="GO" id="GO:0005737">
    <property type="term" value="C:cytoplasm"/>
    <property type="evidence" value="ECO:0007669"/>
    <property type="project" value="TreeGrafter"/>
</dbReference>
<dbReference type="Gene3D" id="1.10.287.1490">
    <property type="match status" value="1"/>
</dbReference>
<dbReference type="KEGG" id="lak:106163327"/>
<gene>
    <name evidence="4" type="primary">LOC106163327</name>
</gene>
<keyword evidence="3" id="KW-1185">Reference proteome</keyword>
<dbReference type="GO" id="GO:0070530">
    <property type="term" value="F:K63-linked polyubiquitin modification-dependent protein binding"/>
    <property type="evidence" value="ECO:0007669"/>
    <property type="project" value="TreeGrafter"/>
</dbReference>
<dbReference type="OrthoDB" id="10687680at2759"/>
<evidence type="ECO:0000256" key="2">
    <source>
        <dbReference type="SAM" id="MobiDB-lite"/>
    </source>
</evidence>
<dbReference type="Proteomes" id="UP000085678">
    <property type="component" value="Unplaced"/>
</dbReference>
<evidence type="ECO:0000313" key="4">
    <source>
        <dbReference type="RefSeq" id="XP_013396340.1"/>
    </source>
</evidence>
<dbReference type="AlphaFoldDB" id="A0A1S3IDK0"/>
<reference evidence="4" key="1">
    <citation type="submission" date="2025-08" db="UniProtKB">
        <authorList>
            <consortium name="RefSeq"/>
        </authorList>
    </citation>
    <scope>IDENTIFICATION</scope>
    <source>
        <tissue evidence="4">Gonads</tissue>
    </source>
</reference>
<feature type="coiled-coil region" evidence="1">
    <location>
        <begin position="259"/>
        <end position="394"/>
    </location>
</feature>
<feature type="region of interest" description="Disordered" evidence="2">
    <location>
        <begin position="1"/>
        <end position="40"/>
    </location>
</feature>
<evidence type="ECO:0000256" key="1">
    <source>
        <dbReference type="SAM" id="Coils"/>
    </source>
</evidence>
<name>A0A1S3IDK0_LINAN</name>
<proteinExistence type="predicted"/>
<feature type="coiled-coil region" evidence="1">
    <location>
        <begin position="195"/>
        <end position="229"/>
    </location>
</feature>
<dbReference type="GO" id="GO:0043122">
    <property type="term" value="P:regulation of canonical NF-kappaB signal transduction"/>
    <property type="evidence" value="ECO:0007669"/>
    <property type="project" value="TreeGrafter"/>
</dbReference>
<keyword evidence="1" id="KW-0175">Coiled coil</keyword>
<dbReference type="InParanoid" id="A0A1S3IDK0"/>
<dbReference type="GO" id="GO:0005634">
    <property type="term" value="C:nucleus"/>
    <property type="evidence" value="ECO:0007669"/>
    <property type="project" value="TreeGrafter"/>
</dbReference>
<accession>A0A1S3IDK0</accession>
<protein>
    <submittedName>
        <fullName evidence="4">Interaptin</fullName>
    </submittedName>
</protein>
<sequence>MDPPTQDLETDCGAVPKKSEGNESPESTNMTHSSLPEGLRKNLMNNLPQESSVQLSTENLVSILTEKDQDLAQEKEKVKQLEEALERTENRMANIMKVQLNLSQEFHSLPLKLDSGKSGTSDKNQTDSTLRPRGLADANEGQTESMANMTSQLVLTPGISKTMFDNVVRENVKMKKTVRELLKKEGMDVKMFMETKELEEVIKKLREDLFQKQGQVDQLERLIQNSSDEQSPALLQQLTELQLKVPKLEKGLAAKSQLVDSLSQECDKLRGVCTQLKSKADSLEVENQKLQSQISSTPRQNVEELGRQRQEFQQVLENYRKEIGNLQGHLKQEIIAREKLQLQCQEYAASYQELQARQPAGNMPLSHIELREQITQLEQERDLLHYELKKTMEEKSLIETQNEFFREDFATEQREKQKQKQKYELFISQQQMQIRQLITENEKFHKHIQELSKSKNKQSAPYMAGCSAAISSPLPLNTNREVMADGPGNMQQEEEVELECPRCMRQFTDYQKFTEHTQKCTDS</sequence>
<dbReference type="PANTHER" id="PTHR31553">
    <property type="entry name" value="NF-KAPPA-B ESSENTIAL MODULATOR"/>
    <property type="match status" value="1"/>
</dbReference>
<organism evidence="3 4">
    <name type="scientific">Lingula anatina</name>
    <name type="common">Brachiopod</name>
    <name type="synonym">Lingula unguis</name>
    <dbReference type="NCBI Taxonomy" id="7574"/>
    <lineage>
        <taxon>Eukaryota</taxon>
        <taxon>Metazoa</taxon>
        <taxon>Spiralia</taxon>
        <taxon>Lophotrochozoa</taxon>
        <taxon>Brachiopoda</taxon>
        <taxon>Linguliformea</taxon>
        <taxon>Lingulata</taxon>
        <taxon>Lingulida</taxon>
        <taxon>Linguloidea</taxon>
        <taxon>Lingulidae</taxon>
        <taxon>Lingula</taxon>
    </lineage>
</organism>
<feature type="region of interest" description="Disordered" evidence="2">
    <location>
        <begin position="111"/>
        <end position="136"/>
    </location>
</feature>
<feature type="coiled-coil region" evidence="1">
    <location>
        <begin position="64"/>
        <end position="98"/>
    </location>
</feature>
<feature type="compositionally biased region" description="Polar residues" evidence="2">
    <location>
        <begin position="22"/>
        <end position="34"/>
    </location>
</feature>